<dbReference type="Pfam" id="PF00535">
    <property type="entry name" value="Glycos_transf_2"/>
    <property type="match status" value="1"/>
</dbReference>
<dbReference type="STRING" id="84521.SAMN04487994_100164"/>
<feature type="domain" description="Glycosyltransferase 2-like" evidence="2">
    <location>
        <begin position="8"/>
        <end position="173"/>
    </location>
</feature>
<keyword evidence="1" id="KW-0812">Transmembrane</keyword>
<proteinExistence type="predicted"/>
<evidence type="ECO:0000313" key="3">
    <source>
        <dbReference type="EMBL" id="PMC58696.1"/>
    </source>
</evidence>
<dbReference type="InterPro" id="IPR001173">
    <property type="entry name" value="Glyco_trans_2-like"/>
</dbReference>
<dbReference type="Gene3D" id="3.90.550.10">
    <property type="entry name" value="Spore Coat Polysaccharide Biosynthesis Protein SpsA, Chain A"/>
    <property type="match status" value="1"/>
</dbReference>
<sequence>MNHQPILSIVVPCHNEEETLHPFLDEVLKIKDQLAQVQFEVLFINDGSTDRTLEVMKELHDRYPQLVYYLSFSRNFGKEAGIIAGLEHVSGDYVAIMDADLQDPPSMLVEMYEGITKEGYDVVATRRVDRQGEPPIRSFFANAYYKINNFISDVHLEEGARDFRLMTRQVVDAVLALPERNRFSKGIFSWVGFDVKYLDYENVERVAGETSWSFFSLFKYALEGIVNFSDFPLNLASWVGMITFLGAIIYGIYIIIHTLTFKTNPPGWPTLAVLVVGMGGLQLFCLGIVGKYIAKIFIEGKQRPLYLTKEAKLPYREKENV</sequence>
<feature type="transmembrane region" description="Helical" evidence="1">
    <location>
        <begin position="235"/>
        <end position="256"/>
    </location>
</feature>
<dbReference type="RefSeq" id="WP_092083758.1">
    <property type="nucleotide sequence ID" value="NZ_FNEL01000001.1"/>
</dbReference>
<dbReference type="InterPro" id="IPR050256">
    <property type="entry name" value="Glycosyltransferase_2"/>
</dbReference>
<dbReference type="SUPFAM" id="SSF53448">
    <property type="entry name" value="Nucleotide-diphospho-sugar transferases"/>
    <property type="match status" value="1"/>
</dbReference>
<dbReference type="GO" id="GO:0016740">
    <property type="term" value="F:transferase activity"/>
    <property type="evidence" value="ECO:0007669"/>
    <property type="project" value="UniProtKB-KW"/>
</dbReference>
<accession>A0A1G8ILQ5</accession>
<evidence type="ECO:0000313" key="4">
    <source>
        <dbReference type="Proteomes" id="UP000235682"/>
    </source>
</evidence>
<dbReference type="Proteomes" id="UP000235682">
    <property type="component" value="Unassembled WGS sequence"/>
</dbReference>
<dbReference type="EMBL" id="PNHE01000007">
    <property type="protein sequence ID" value="PMC58696.1"/>
    <property type="molecule type" value="Genomic_DNA"/>
</dbReference>
<evidence type="ECO:0000256" key="1">
    <source>
        <dbReference type="SAM" id="Phobius"/>
    </source>
</evidence>
<evidence type="ECO:0000259" key="2">
    <source>
        <dbReference type="Pfam" id="PF00535"/>
    </source>
</evidence>
<comment type="caution">
    <text evidence="3">The sequence shown here is derived from an EMBL/GenBank/DDBJ whole genome shotgun (WGS) entry which is preliminary data.</text>
</comment>
<keyword evidence="3" id="KW-0808">Transferase</keyword>
<dbReference type="PANTHER" id="PTHR48090">
    <property type="entry name" value="UNDECAPRENYL-PHOSPHATE 4-DEOXY-4-FORMAMIDO-L-ARABINOSE TRANSFERASE-RELATED"/>
    <property type="match status" value="1"/>
</dbReference>
<name>A0A1G8ILQ5_9LACT</name>
<reference evidence="3 4" key="1">
    <citation type="submission" date="2017-09" db="EMBL/GenBank/DDBJ databases">
        <title>Bacterial strain isolated from the female urinary microbiota.</title>
        <authorList>
            <person name="Thomas-White K."/>
            <person name="Kumar N."/>
            <person name="Forster S."/>
            <person name="Putonti C."/>
            <person name="Lawley T."/>
            <person name="Wolfe A.J."/>
        </authorList>
    </citation>
    <scope>NUCLEOTIDE SEQUENCE [LARGE SCALE GENOMIC DNA]</scope>
    <source>
        <strain evidence="3 4">UMB0852</strain>
    </source>
</reference>
<protein>
    <submittedName>
        <fullName evidence="3">Glycosyltransferase</fullName>
    </submittedName>
</protein>
<dbReference type="CDD" id="cd04187">
    <property type="entry name" value="DPM1_like_bac"/>
    <property type="match status" value="1"/>
</dbReference>
<dbReference type="AlphaFoldDB" id="A0A1G8ILQ5"/>
<dbReference type="OrthoDB" id="9807778at2"/>
<keyword evidence="4" id="KW-1185">Reference proteome</keyword>
<keyword evidence="1" id="KW-0472">Membrane</keyword>
<dbReference type="GO" id="GO:0005886">
    <property type="term" value="C:plasma membrane"/>
    <property type="evidence" value="ECO:0007669"/>
    <property type="project" value="TreeGrafter"/>
</dbReference>
<gene>
    <name evidence="3" type="ORF">CJ205_02625</name>
</gene>
<dbReference type="PANTHER" id="PTHR48090:SF8">
    <property type="entry name" value="GLYCOSYLTRANSFERASE CSBB-RELATED"/>
    <property type="match status" value="1"/>
</dbReference>
<organism evidence="3 4">
    <name type="scientific">Dolosicoccus paucivorans</name>
    <dbReference type="NCBI Taxonomy" id="84521"/>
    <lineage>
        <taxon>Bacteria</taxon>
        <taxon>Bacillati</taxon>
        <taxon>Bacillota</taxon>
        <taxon>Bacilli</taxon>
        <taxon>Lactobacillales</taxon>
        <taxon>Aerococcaceae</taxon>
        <taxon>Dolosicoccus</taxon>
    </lineage>
</organism>
<feature type="transmembrane region" description="Helical" evidence="1">
    <location>
        <begin position="268"/>
        <end position="294"/>
    </location>
</feature>
<dbReference type="InterPro" id="IPR029044">
    <property type="entry name" value="Nucleotide-diphossugar_trans"/>
</dbReference>
<keyword evidence="1" id="KW-1133">Transmembrane helix</keyword>